<dbReference type="AlphaFoldDB" id="A0A803L6N9"/>
<name>A0A803L6N9_CHEQI</name>
<organism evidence="1 2">
    <name type="scientific">Chenopodium quinoa</name>
    <name type="common">Quinoa</name>
    <dbReference type="NCBI Taxonomy" id="63459"/>
    <lineage>
        <taxon>Eukaryota</taxon>
        <taxon>Viridiplantae</taxon>
        <taxon>Streptophyta</taxon>
        <taxon>Embryophyta</taxon>
        <taxon>Tracheophyta</taxon>
        <taxon>Spermatophyta</taxon>
        <taxon>Magnoliopsida</taxon>
        <taxon>eudicotyledons</taxon>
        <taxon>Gunneridae</taxon>
        <taxon>Pentapetalae</taxon>
        <taxon>Caryophyllales</taxon>
        <taxon>Chenopodiaceae</taxon>
        <taxon>Chenopodioideae</taxon>
        <taxon>Atripliceae</taxon>
        <taxon>Chenopodium</taxon>
    </lineage>
</organism>
<dbReference type="Pfam" id="PF14009">
    <property type="entry name" value="PADRE"/>
    <property type="match status" value="1"/>
</dbReference>
<keyword evidence="2" id="KW-1185">Reference proteome</keyword>
<protein>
    <submittedName>
        <fullName evidence="1">Uncharacterized protein</fullName>
    </submittedName>
</protein>
<evidence type="ECO:0000313" key="1">
    <source>
        <dbReference type="EnsemblPlants" id="AUR62007528-RA:cds"/>
    </source>
</evidence>
<proteinExistence type="predicted"/>
<dbReference type="Proteomes" id="UP000596660">
    <property type="component" value="Unplaced"/>
</dbReference>
<dbReference type="OMA" id="LETAYWP"/>
<sequence length="86" mass="9514">MGNCQATQVTAAVVVQHPRKDGKVDKMYLPVQANEVMRSNPGHYVALVVESPNVSGNVVVKQLKLLKPTDMLHIGHVYRLITFEGF</sequence>
<dbReference type="PANTHER" id="PTHR33413">
    <property type="entry name" value="EXPRESSED PROTEIN"/>
    <property type="match status" value="1"/>
</dbReference>
<dbReference type="Gramene" id="AUR62007528-RA">
    <property type="protein sequence ID" value="AUR62007528-RA:cds"/>
    <property type="gene ID" value="AUR62007528"/>
</dbReference>
<evidence type="ECO:0000313" key="2">
    <source>
        <dbReference type="Proteomes" id="UP000596660"/>
    </source>
</evidence>
<dbReference type="InterPro" id="IPR025322">
    <property type="entry name" value="PADRE_dom"/>
</dbReference>
<reference evidence="1" key="2">
    <citation type="submission" date="2021-03" db="UniProtKB">
        <authorList>
            <consortium name="EnsemblPlants"/>
        </authorList>
    </citation>
    <scope>IDENTIFICATION</scope>
</reference>
<accession>A0A803L6N9</accession>
<dbReference type="EnsemblPlants" id="AUR62007528-RA">
    <property type="protein sequence ID" value="AUR62007528-RA:cds"/>
    <property type="gene ID" value="AUR62007528"/>
</dbReference>
<dbReference type="PANTHER" id="PTHR33413:SF1">
    <property type="entry name" value="EXPRESSED PROTEIN"/>
    <property type="match status" value="1"/>
</dbReference>
<reference evidence="1" key="1">
    <citation type="journal article" date="2017" name="Nature">
        <title>The genome of Chenopodium quinoa.</title>
        <authorList>
            <person name="Jarvis D.E."/>
            <person name="Ho Y.S."/>
            <person name="Lightfoot D.J."/>
            <person name="Schmoeckel S.M."/>
            <person name="Li B."/>
            <person name="Borm T.J.A."/>
            <person name="Ohyanagi H."/>
            <person name="Mineta K."/>
            <person name="Michell C.T."/>
            <person name="Saber N."/>
            <person name="Kharbatia N.M."/>
            <person name="Rupper R.R."/>
            <person name="Sharp A.R."/>
            <person name="Dally N."/>
            <person name="Boughton B.A."/>
            <person name="Woo Y.H."/>
            <person name="Gao G."/>
            <person name="Schijlen E.G.W.M."/>
            <person name="Guo X."/>
            <person name="Momin A.A."/>
            <person name="Negrao S."/>
            <person name="Al-Babili S."/>
            <person name="Gehring C."/>
            <person name="Roessner U."/>
            <person name="Jung C."/>
            <person name="Murphy K."/>
            <person name="Arold S.T."/>
            <person name="Gojobori T."/>
            <person name="van der Linden C.G."/>
            <person name="van Loo E.N."/>
            <person name="Jellen E.N."/>
            <person name="Maughan P.J."/>
            <person name="Tester M."/>
        </authorList>
    </citation>
    <scope>NUCLEOTIDE SEQUENCE [LARGE SCALE GENOMIC DNA]</scope>
    <source>
        <strain evidence="1">cv. PI 614886</strain>
    </source>
</reference>